<dbReference type="InterPro" id="IPR036775">
    <property type="entry name" value="DNA_pol_Y-fam_lit_finger_sf"/>
</dbReference>
<keyword evidence="6 16" id="KW-0548">Nucleotidyltransferase</keyword>
<keyword evidence="10 16" id="KW-0460">Magnesium</keyword>
<evidence type="ECO:0000259" key="18">
    <source>
        <dbReference type="PROSITE" id="PS50173"/>
    </source>
</evidence>
<dbReference type="EC" id="2.7.7.7" evidence="16"/>
<evidence type="ECO:0000256" key="2">
    <source>
        <dbReference type="ARBA" id="ARBA00010945"/>
    </source>
</evidence>
<comment type="function">
    <text evidence="14 16">Poorly processive, error-prone DNA polymerase involved in untargeted mutagenesis. Copies undamaged DNA at stalled replication forks, which arise in vivo from mismatched or misaligned primer ends. These misaligned primers can be extended by PolIV. Exhibits no 3'-5' exonuclease (proofreading) activity. May be involved in translesional synthesis, in conjunction with the beta clamp from PolIII.</text>
</comment>
<dbReference type="InterPro" id="IPR022880">
    <property type="entry name" value="DNApol_IV"/>
</dbReference>
<feature type="binding site" evidence="16">
    <location>
        <position position="105"/>
    </location>
    <ligand>
        <name>Mg(2+)</name>
        <dbReference type="ChEBI" id="CHEBI:18420"/>
    </ligand>
</feature>
<keyword evidence="12 16" id="KW-0238">DNA-binding</keyword>
<evidence type="ECO:0000256" key="17">
    <source>
        <dbReference type="SAM" id="MobiDB-lite"/>
    </source>
</evidence>
<dbReference type="HAMAP" id="MF_01113">
    <property type="entry name" value="DNApol_IV"/>
    <property type="match status" value="1"/>
</dbReference>
<evidence type="ECO:0000256" key="8">
    <source>
        <dbReference type="ARBA" id="ARBA00022723"/>
    </source>
</evidence>
<name>A0ABV5EGM2_9ACTN</name>
<comment type="similarity">
    <text evidence="2 16">Belongs to the DNA polymerase type-Y family.</text>
</comment>
<dbReference type="InterPro" id="IPR043502">
    <property type="entry name" value="DNA/RNA_pol_sf"/>
</dbReference>
<dbReference type="Proteomes" id="UP001585080">
    <property type="component" value="Unassembled WGS sequence"/>
</dbReference>
<dbReference type="SUPFAM" id="SSF56672">
    <property type="entry name" value="DNA/RNA polymerases"/>
    <property type="match status" value="1"/>
</dbReference>
<keyword evidence="11 16" id="KW-0239">DNA-directed DNA polymerase</keyword>
<evidence type="ECO:0000256" key="12">
    <source>
        <dbReference type="ARBA" id="ARBA00023125"/>
    </source>
</evidence>
<dbReference type="PANTHER" id="PTHR11076:SF33">
    <property type="entry name" value="DNA POLYMERASE KAPPA"/>
    <property type="match status" value="1"/>
</dbReference>
<evidence type="ECO:0000256" key="16">
    <source>
        <dbReference type="HAMAP-Rule" id="MF_01113"/>
    </source>
</evidence>
<keyword evidence="20" id="KW-1185">Reference proteome</keyword>
<dbReference type="RefSeq" id="WP_376734579.1">
    <property type="nucleotide sequence ID" value="NZ_JAYMRP010000026.1"/>
</dbReference>
<evidence type="ECO:0000256" key="9">
    <source>
        <dbReference type="ARBA" id="ARBA00022763"/>
    </source>
</evidence>
<comment type="cofactor">
    <cofactor evidence="16">
        <name>Mg(2+)</name>
        <dbReference type="ChEBI" id="CHEBI:18420"/>
    </cofactor>
    <text evidence="16">Binds 2 magnesium ions per subunit.</text>
</comment>
<feature type="binding site" evidence="16">
    <location>
        <position position="11"/>
    </location>
    <ligand>
        <name>Mg(2+)</name>
        <dbReference type="ChEBI" id="CHEBI:18420"/>
    </ligand>
</feature>
<dbReference type="CDD" id="cd03586">
    <property type="entry name" value="PolY_Pol_IV_kappa"/>
    <property type="match status" value="1"/>
</dbReference>
<keyword evidence="5 16" id="KW-0808">Transferase</keyword>
<dbReference type="Pfam" id="PF00817">
    <property type="entry name" value="IMS"/>
    <property type="match status" value="1"/>
</dbReference>
<gene>
    <name evidence="16" type="primary">dinB</name>
    <name evidence="19" type="ORF">VSS16_25255</name>
</gene>
<dbReference type="Pfam" id="PF11799">
    <property type="entry name" value="IMS_C"/>
    <property type="match status" value="1"/>
</dbReference>
<dbReference type="PROSITE" id="PS50173">
    <property type="entry name" value="UMUC"/>
    <property type="match status" value="1"/>
</dbReference>
<evidence type="ECO:0000256" key="3">
    <source>
        <dbReference type="ARBA" id="ARBA00022457"/>
    </source>
</evidence>
<evidence type="ECO:0000256" key="5">
    <source>
        <dbReference type="ARBA" id="ARBA00022679"/>
    </source>
</evidence>
<keyword evidence="8 16" id="KW-0479">Metal-binding</keyword>
<protein>
    <recommendedName>
        <fullName evidence="16">DNA polymerase IV</fullName>
        <shortName evidence="16">Pol IV</shortName>
        <ecNumber evidence="16">2.7.7.7</ecNumber>
    </recommendedName>
</protein>
<dbReference type="EMBL" id="JAYMRP010000026">
    <property type="protein sequence ID" value="MFB8776008.1"/>
    <property type="molecule type" value="Genomic_DNA"/>
</dbReference>
<evidence type="ECO:0000256" key="11">
    <source>
        <dbReference type="ARBA" id="ARBA00022932"/>
    </source>
</evidence>
<dbReference type="Gene3D" id="3.40.1170.60">
    <property type="match status" value="1"/>
</dbReference>
<evidence type="ECO:0000256" key="1">
    <source>
        <dbReference type="ARBA" id="ARBA00004496"/>
    </source>
</evidence>
<dbReference type="InterPro" id="IPR053848">
    <property type="entry name" value="IMS_HHH_1"/>
</dbReference>
<dbReference type="NCBIfam" id="NF002677">
    <property type="entry name" value="PRK02406.1"/>
    <property type="match status" value="1"/>
</dbReference>
<evidence type="ECO:0000313" key="19">
    <source>
        <dbReference type="EMBL" id="MFB8776008.1"/>
    </source>
</evidence>
<dbReference type="Gene3D" id="1.10.150.20">
    <property type="entry name" value="5' to 3' exonuclease, C-terminal subdomain"/>
    <property type="match status" value="1"/>
</dbReference>
<evidence type="ECO:0000256" key="10">
    <source>
        <dbReference type="ARBA" id="ARBA00022842"/>
    </source>
</evidence>
<comment type="catalytic activity">
    <reaction evidence="15 16">
        <text>DNA(n) + a 2'-deoxyribonucleoside 5'-triphosphate = DNA(n+1) + diphosphate</text>
        <dbReference type="Rhea" id="RHEA:22508"/>
        <dbReference type="Rhea" id="RHEA-COMP:17339"/>
        <dbReference type="Rhea" id="RHEA-COMP:17340"/>
        <dbReference type="ChEBI" id="CHEBI:33019"/>
        <dbReference type="ChEBI" id="CHEBI:61560"/>
        <dbReference type="ChEBI" id="CHEBI:173112"/>
        <dbReference type="EC" id="2.7.7.7"/>
    </reaction>
</comment>
<dbReference type="InterPro" id="IPR001126">
    <property type="entry name" value="UmuC"/>
</dbReference>
<evidence type="ECO:0000256" key="15">
    <source>
        <dbReference type="ARBA" id="ARBA00049244"/>
    </source>
</evidence>
<dbReference type="Pfam" id="PF21999">
    <property type="entry name" value="IMS_HHH_1"/>
    <property type="match status" value="1"/>
</dbReference>
<sequence>MRAAPTILHLDMDAFFASVEQASKPSLRGKAVIVGGLGPRGVVATASYEARAFGVHSAMPMAQARRLAPNAAYLVPRFQLYRTISEQVMGLLRELSPLVEPLSLDEAFVDLEVAGAAWDETSARLVGGGLRADIRRVTGLTGSVGLAASKMLAKIASEQAKPDGLVVIEPGTERALLAPMSVRTLPGVGPATGDHLRRAGITTVGEMAEAGEDELVRLLGKAHGHALYAMALARDERSVVAERETKSVSVEDTYDVDIHDRVRVGVEVQRLAERCVRRLRGAGLSGRTIVLKVRRYDFSTLTRSETLRGPTDDPAVVREAAARLLELVDTTGGVRLLGVGVSGLADYTQEDLFAQAAGEGDGGPGLGEGDRDGEGGGEGAGAGDVGGVVEGAVGERRWMPGRDVRHAVYGHGWVQGSGVGRVTVRFETPGSSPGRVRTFLVDDPELVEADPLPLVAGGCGGAGGAGAVGGVLA</sequence>
<dbReference type="SUPFAM" id="SSF100879">
    <property type="entry name" value="Lesion bypass DNA polymerase (Y-family), little finger domain"/>
    <property type="match status" value="1"/>
</dbReference>
<feature type="compositionally biased region" description="Gly residues" evidence="17">
    <location>
        <begin position="376"/>
        <end position="386"/>
    </location>
</feature>
<feature type="active site" evidence="16">
    <location>
        <position position="106"/>
    </location>
</feature>
<comment type="caution">
    <text evidence="19">The sequence shown here is derived from an EMBL/GenBank/DDBJ whole genome shotgun (WGS) entry which is preliminary data.</text>
</comment>
<keyword evidence="3 16" id="KW-0515">Mutator protein</keyword>
<evidence type="ECO:0000256" key="6">
    <source>
        <dbReference type="ARBA" id="ARBA00022695"/>
    </source>
</evidence>
<dbReference type="Gene3D" id="3.30.1490.100">
    <property type="entry name" value="DNA polymerase, Y-family, little finger domain"/>
    <property type="match status" value="1"/>
</dbReference>
<keyword evidence="13 16" id="KW-0234">DNA repair</keyword>
<evidence type="ECO:0000313" key="20">
    <source>
        <dbReference type="Proteomes" id="UP001585080"/>
    </source>
</evidence>
<keyword evidence="9 16" id="KW-0227">DNA damage</keyword>
<comment type="subcellular location">
    <subcellularLocation>
        <location evidence="1 16">Cytoplasm</location>
    </subcellularLocation>
</comment>
<proteinExistence type="inferred from homology"/>
<evidence type="ECO:0000256" key="14">
    <source>
        <dbReference type="ARBA" id="ARBA00025589"/>
    </source>
</evidence>
<organism evidence="19 20">
    <name type="scientific">Streptomyces broussonetiae</name>
    <dbReference type="NCBI Taxonomy" id="2686304"/>
    <lineage>
        <taxon>Bacteria</taxon>
        <taxon>Bacillati</taxon>
        <taxon>Actinomycetota</taxon>
        <taxon>Actinomycetes</taxon>
        <taxon>Kitasatosporales</taxon>
        <taxon>Streptomycetaceae</taxon>
        <taxon>Streptomyces</taxon>
    </lineage>
</organism>
<evidence type="ECO:0000256" key="7">
    <source>
        <dbReference type="ARBA" id="ARBA00022705"/>
    </source>
</evidence>
<dbReference type="GO" id="GO:0003887">
    <property type="term" value="F:DNA-directed DNA polymerase activity"/>
    <property type="evidence" value="ECO:0007669"/>
    <property type="project" value="UniProtKB-EC"/>
</dbReference>
<dbReference type="InterPro" id="IPR017961">
    <property type="entry name" value="DNA_pol_Y-fam_little_finger"/>
</dbReference>
<keyword evidence="4 16" id="KW-0963">Cytoplasm</keyword>
<reference evidence="19 20" key="1">
    <citation type="submission" date="2024-01" db="EMBL/GenBank/DDBJ databases">
        <title>Genome mining of biosynthetic gene clusters to explore secondary metabolites of Streptomyces sp.</title>
        <authorList>
            <person name="Baig A."/>
            <person name="Ajitkumar Shintre N."/>
            <person name="Kumar H."/>
            <person name="Anbarasu A."/>
            <person name="Ramaiah S."/>
        </authorList>
    </citation>
    <scope>NUCLEOTIDE SEQUENCE [LARGE SCALE GENOMIC DNA]</scope>
    <source>
        <strain evidence="19 20">A57</strain>
    </source>
</reference>
<dbReference type="Gene3D" id="3.30.70.270">
    <property type="match status" value="1"/>
</dbReference>
<accession>A0ABV5EGM2</accession>
<dbReference type="NCBIfam" id="NF002882">
    <property type="entry name" value="PRK03348.1"/>
    <property type="match status" value="1"/>
</dbReference>
<evidence type="ECO:0000256" key="4">
    <source>
        <dbReference type="ARBA" id="ARBA00022490"/>
    </source>
</evidence>
<keyword evidence="7 16" id="KW-0235">DNA replication</keyword>
<feature type="region of interest" description="Disordered" evidence="17">
    <location>
        <begin position="356"/>
        <end position="386"/>
    </location>
</feature>
<dbReference type="InterPro" id="IPR043128">
    <property type="entry name" value="Rev_trsase/Diguanyl_cyclase"/>
</dbReference>
<comment type="subunit">
    <text evidence="16">Monomer.</text>
</comment>
<evidence type="ECO:0000256" key="13">
    <source>
        <dbReference type="ARBA" id="ARBA00023204"/>
    </source>
</evidence>
<feature type="domain" description="UmuC" evidence="18">
    <location>
        <begin position="7"/>
        <end position="189"/>
    </location>
</feature>
<feature type="site" description="Substrate discrimination" evidence="16">
    <location>
        <position position="16"/>
    </location>
</feature>
<dbReference type="PANTHER" id="PTHR11076">
    <property type="entry name" value="DNA REPAIR POLYMERASE UMUC / TRANSFERASE FAMILY MEMBER"/>
    <property type="match status" value="1"/>
</dbReference>
<dbReference type="InterPro" id="IPR050116">
    <property type="entry name" value="DNA_polymerase-Y"/>
</dbReference>